<organism evidence="2 3">
    <name type="scientific">Halobium palmae</name>
    <dbReference type="NCBI Taxonomy" id="1776492"/>
    <lineage>
        <taxon>Archaea</taxon>
        <taxon>Methanobacteriati</taxon>
        <taxon>Methanobacteriota</taxon>
        <taxon>Stenosarchaea group</taxon>
        <taxon>Halobacteria</taxon>
        <taxon>Halobacteriales</taxon>
        <taxon>Haloferacaceae</taxon>
        <taxon>Halobium</taxon>
    </lineage>
</organism>
<accession>A0ABD5S488</accession>
<keyword evidence="1" id="KW-0472">Membrane</keyword>
<reference evidence="2 3" key="1">
    <citation type="journal article" date="2019" name="Int. J. Syst. Evol. Microbiol.">
        <title>The Global Catalogue of Microorganisms (GCM) 10K type strain sequencing project: providing services to taxonomists for standard genome sequencing and annotation.</title>
        <authorList>
            <consortium name="The Broad Institute Genomics Platform"/>
            <consortium name="The Broad Institute Genome Sequencing Center for Infectious Disease"/>
            <person name="Wu L."/>
            <person name="Ma J."/>
        </authorList>
    </citation>
    <scope>NUCLEOTIDE SEQUENCE [LARGE SCALE GENOMIC DNA]</scope>
    <source>
        <strain evidence="2 3">NBRC 111368</strain>
    </source>
</reference>
<keyword evidence="1" id="KW-1133">Transmembrane helix</keyword>
<evidence type="ECO:0000313" key="2">
    <source>
        <dbReference type="EMBL" id="MFC6726444.1"/>
    </source>
</evidence>
<protein>
    <submittedName>
        <fullName evidence="2">Uncharacterized protein</fullName>
    </submittedName>
</protein>
<comment type="caution">
    <text evidence="2">The sequence shown here is derived from an EMBL/GenBank/DDBJ whole genome shotgun (WGS) entry which is preliminary data.</text>
</comment>
<feature type="transmembrane region" description="Helical" evidence="1">
    <location>
        <begin position="33"/>
        <end position="54"/>
    </location>
</feature>
<keyword evidence="3" id="KW-1185">Reference proteome</keyword>
<keyword evidence="1" id="KW-0812">Transmembrane</keyword>
<dbReference type="PROSITE" id="PS51257">
    <property type="entry name" value="PROKAR_LIPOPROTEIN"/>
    <property type="match status" value="1"/>
</dbReference>
<gene>
    <name evidence="2" type="ORF">ACFQE1_19160</name>
</gene>
<feature type="non-terminal residue" evidence="2">
    <location>
        <position position="63"/>
    </location>
</feature>
<dbReference type="AlphaFoldDB" id="A0ABD5S488"/>
<name>A0ABD5S488_9EURY</name>
<proteinExistence type="predicted"/>
<dbReference type="Proteomes" id="UP001596328">
    <property type="component" value="Unassembled WGS sequence"/>
</dbReference>
<evidence type="ECO:0000256" key="1">
    <source>
        <dbReference type="SAM" id="Phobius"/>
    </source>
</evidence>
<evidence type="ECO:0000313" key="3">
    <source>
        <dbReference type="Proteomes" id="UP001596328"/>
    </source>
</evidence>
<dbReference type="EMBL" id="JBHSWU010001118">
    <property type="protein sequence ID" value="MFC6726444.1"/>
    <property type="molecule type" value="Genomic_DNA"/>
</dbReference>
<sequence length="63" mass="6328">MNRALLYHASMATVGACLGLSALPALLAGDAGLGVVLMVVGGLGLVAGVGYETLVRDEPSYRP</sequence>
<feature type="transmembrane region" description="Helical" evidence="1">
    <location>
        <begin position="5"/>
        <end position="27"/>
    </location>
</feature>